<name>A0A8T4IX18_9ACTN</name>
<dbReference type="Proteomes" id="UP000675554">
    <property type="component" value="Unassembled WGS sequence"/>
</dbReference>
<dbReference type="CDD" id="cd09729">
    <property type="entry name" value="Cse1_I-E"/>
    <property type="match status" value="1"/>
</dbReference>
<dbReference type="NCBIfam" id="TIGR02547">
    <property type="entry name" value="casA_cse1"/>
    <property type="match status" value="1"/>
</dbReference>
<evidence type="ECO:0000313" key="2">
    <source>
        <dbReference type="Proteomes" id="UP000675554"/>
    </source>
</evidence>
<accession>A0A8T4IX18</accession>
<organism evidence="1 2">
    <name type="scientific">Streptomyces daliensis</name>
    <dbReference type="NCBI Taxonomy" id="299421"/>
    <lineage>
        <taxon>Bacteria</taxon>
        <taxon>Bacillati</taxon>
        <taxon>Actinomycetota</taxon>
        <taxon>Actinomycetes</taxon>
        <taxon>Kitasatosporales</taxon>
        <taxon>Streptomycetaceae</taxon>
        <taxon>Streptomyces</taxon>
    </lineage>
</organism>
<dbReference type="Pfam" id="PF09481">
    <property type="entry name" value="CRISPR_Cse1"/>
    <property type="match status" value="1"/>
</dbReference>
<evidence type="ECO:0000313" key="1">
    <source>
        <dbReference type="EMBL" id="MBR7676866.1"/>
    </source>
</evidence>
<dbReference type="EMBL" id="JAGSMN010000763">
    <property type="protein sequence ID" value="MBR7676866.1"/>
    <property type="molecule type" value="Genomic_DNA"/>
</dbReference>
<dbReference type="AlphaFoldDB" id="A0A8T4IX18"/>
<dbReference type="InterPro" id="IPR013381">
    <property type="entry name" value="CRISPR-assoc_prot_Cse1"/>
</dbReference>
<sequence length="498" mass="55139">MTTRPWIGVRWAAGHSGPSGLGLRDVLAHSRNLASLTVGPPPALSALYRLLYALIARVTGLDELGEDRDDWLDRRTEVLGSGVDPGRVDAYLEPLAERFDLFGPRPFLQDPRLAEQCPKPAGVNKLIFGRSAGNNQVWFGHHRDTAPHFPGAVEAALNLLIWLYYGPSGRCASRTAGSTTAADMSAGPLRTSLSYHPEGANLLETLLAGLTPPESTVRRTADLCPWELPGLPDPLEAPSAYPGVCSRLTGGWQHAVLLVPDSGGEKVRDAYITWARRGKQPRTEDAYLMWQISQQENIYPRPADSGRALWRDLDALLLKEPGGSARPHRPAVLNSIPELEDILDRLSVRALGFEQDGKTKDIQFVSATTPAVLNAIEEREPHNARRIGDLRVAGERYGKRLEWAVKRAWAAITNTSVGDCPWTHQAAALYWSDAEELFWSRVHERDFAQAWRDFRNLAESTFDGVTRDAPPTPHAMKVVEEARLELYGGRRRTRRNAA</sequence>
<protein>
    <submittedName>
        <fullName evidence="1">Type I-E CRISPR-associated protein Cse1/CasA</fullName>
    </submittedName>
</protein>
<gene>
    <name evidence="1" type="primary">casA</name>
    <name evidence="1" type="ORF">KDA82_28445</name>
</gene>
<keyword evidence="2" id="KW-1185">Reference proteome</keyword>
<reference evidence="1" key="1">
    <citation type="submission" date="2021-04" db="EMBL/GenBank/DDBJ databases">
        <title>Sequencing of actinobacteria type strains.</title>
        <authorList>
            <person name="Nguyen G.-S."/>
            <person name="Wentzel A."/>
        </authorList>
    </citation>
    <scope>NUCLEOTIDE SEQUENCE</scope>
    <source>
        <strain evidence="1">DSM 42095</strain>
    </source>
</reference>
<comment type="caution">
    <text evidence="1">The sequence shown here is derived from an EMBL/GenBank/DDBJ whole genome shotgun (WGS) entry which is preliminary data.</text>
</comment>
<proteinExistence type="predicted"/>